<dbReference type="PANTHER" id="PTHR33606:SF3">
    <property type="entry name" value="PROTEIN YCII"/>
    <property type="match status" value="1"/>
</dbReference>
<reference evidence="3 4" key="1">
    <citation type="submission" date="2014-09" db="EMBL/GenBank/DDBJ databases">
        <title>Genome sequencing of Methyloceanibacter caenitepidi Gela4.</title>
        <authorList>
            <person name="Takeuchi M."/>
            <person name="Susumu S."/>
            <person name="Kamagata Y."/>
            <person name="Oshima K."/>
            <person name="Hattori M."/>
            <person name="Iwasaki W."/>
        </authorList>
    </citation>
    <scope>NUCLEOTIDE SEQUENCE [LARGE SCALE GENOMIC DNA]</scope>
    <source>
        <strain evidence="3 4">Gela4</strain>
    </source>
</reference>
<sequence length="96" mass="10383">MYFAFICTDKPDGLPIRKAHRPEHLAYLQGLGDTLKFAGPFTAEDGETMTGSLVVIEAASLADAKTIADGDPFAKAGLFASVDIRPWKWSLGKPEE</sequence>
<protein>
    <submittedName>
        <fullName evidence="3">YciL protein</fullName>
    </submittedName>
</protein>
<dbReference type="Proteomes" id="UP000031643">
    <property type="component" value="Chromosome"/>
</dbReference>
<proteinExistence type="inferred from homology"/>
<dbReference type="KEGG" id="mcg:GL4_0370"/>
<accession>A0A0A8K1I3</accession>
<dbReference type="Pfam" id="PF03795">
    <property type="entry name" value="YCII"/>
    <property type="match status" value="1"/>
</dbReference>
<dbReference type="InterPro" id="IPR011008">
    <property type="entry name" value="Dimeric_a/b-barrel"/>
</dbReference>
<dbReference type="EMBL" id="AP014648">
    <property type="protein sequence ID" value="BAQ15839.1"/>
    <property type="molecule type" value="Genomic_DNA"/>
</dbReference>
<comment type="similarity">
    <text evidence="1">Belongs to the YciI family.</text>
</comment>
<dbReference type="InterPro" id="IPR051807">
    <property type="entry name" value="Sec-metab_biosynth-assoc"/>
</dbReference>
<dbReference type="Gene3D" id="3.30.70.1060">
    <property type="entry name" value="Dimeric alpha+beta barrel"/>
    <property type="match status" value="1"/>
</dbReference>
<dbReference type="AlphaFoldDB" id="A0A0A8K1I3"/>
<evidence type="ECO:0000313" key="3">
    <source>
        <dbReference type="EMBL" id="BAQ15839.1"/>
    </source>
</evidence>
<dbReference type="HOGENOM" id="CLU_110355_3_1_5"/>
<feature type="domain" description="YCII-related" evidence="2">
    <location>
        <begin position="1"/>
        <end position="88"/>
    </location>
</feature>
<evidence type="ECO:0000256" key="1">
    <source>
        <dbReference type="ARBA" id="ARBA00007689"/>
    </source>
</evidence>
<evidence type="ECO:0000313" key="4">
    <source>
        <dbReference type="Proteomes" id="UP000031643"/>
    </source>
</evidence>
<dbReference type="InterPro" id="IPR005545">
    <property type="entry name" value="YCII"/>
</dbReference>
<name>A0A0A8K1I3_9HYPH</name>
<dbReference type="STRING" id="1384459.GL4_0370"/>
<dbReference type="OrthoDB" id="2293521at2"/>
<dbReference type="SUPFAM" id="SSF54909">
    <property type="entry name" value="Dimeric alpha+beta barrel"/>
    <property type="match status" value="1"/>
</dbReference>
<gene>
    <name evidence="3" type="ORF">GL4_0370</name>
</gene>
<organism evidence="3 4">
    <name type="scientific">Methyloceanibacter caenitepidi</name>
    <dbReference type="NCBI Taxonomy" id="1384459"/>
    <lineage>
        <taxon>Bacteria</taxon>
        <taxon>Pseudomonadati</taxon>
        <taxon>Pseudomonadota</taxon>
        <taxon>Alphaproteobacteria</taxon>
        <taxon>Hyphomicrobiales</taxon>
        <taxon>Hyphomicrobiaceae</taxon>
        <taxon>Methyloceanibacter</taxon>
    </lineage>
</organism>
<dbReference type="RefSeq" id="WP_045363919.1">
    <property type="nucleotide sequence ID" value="NZ_AP014648.1"/>
</dbReference>
<evidence type="ECO:0000259" key="2">
    <source>
        <dbReference type="Pfam" id="PF03795"/>
    </source>
</evidence>
<keyword evidence="4" id="KW-1185">Reference proteome</keyword>
<dbReference type="PANTHER" id="PTHR33606">
    <property type="entry name" value="PROTEIN YCII"/>
    <property type="match status" value="1"/>
</dbReference>